<evidence type="ECO:0000313" key="2">
    <source>
        <dbReference type="EnsemblMetazoa" id="tetur19g03411.1"/>
    </source>
</evidence>
<keyword evidence="1" id="KW-0812">Transmembrane</keyword>
<reference evidence="3" key="1">
    <citation type="submission" date="2011-08" db="EMBL/GenBank/DDBJ databases">
        <authorList>
            <person name="Rombauts S."/>
        </authorList>
    </citation>
    <scope>NUCLEOTIDE SEQUENCE</scope>
    <source>
        <strain evidence="3">London</strain>
    </source>
</reference>
<evidence type="ECO:0000256" key="1">
    <source>
        <dbReference type="SAM" id="Phobius"/>
    </source>
</evidence>
<feature type="transmembrane region" description="Helical" evidence="1">
    <location>
        <begin position="51"/>
        <end position="76"/>
    </location>
</feature>
<dbReference type="HOGENOM" id="CLU_607402_0_0_1"/>
<keyword evidence="1" id="KW-0472">Membrane</keyword>
<name>T1KSJ7_TETUR</name>
<protein>
    <recommendedName>
        <fullName evidence="4">Gustatory receptor</fullName>
    </recommendedName>
</protein>
<sequence length="406" mass="47089">MLTDILASLLFPLKTLHSETIHPKLGEFFKSCCLRYTYVSDGSFREHDLAWFLYVISFPALFLGTLRFAFLIFHVGHPFYSTLLADFSFFMGQASFWFLLACLVWFVAALISRVYSEISNYKVSYQEWMKSMIHLQHPEYSRDLSTQRGSKLTLLILRFNLIAGTICAAAVHLPIIIGFPIQWLPVTLAHTFFTAFHGYLVGCYEVNFTILTGHYLYVYGRKHHRMASKAKLVAASTQSDYNEYFIRFLTKFKTRMISLSRDMVKINRFMAPVSSIIFTGTFLNETLCLYLTFFVDIEGPPKYVIRFLGFLTILYGQVIYFIAGSYAQHRYDECVTQLHHLIEFKAMKIPLSLRIKSLIASEYLTERKVFTLLETIDVSTINFIKVQVEMTMLLLMLIGNVKRSYN</sequence>
<accession>T1KSJ7</accession>
<feature type="transmembrane region" description="Helical" evidence="1">
    <location>
        <begin position="96"/>
        <end position="115"/>
    </location>
</feature>
<feature type="transmembrane region" description="Helical" evidence="1">
    <location>
        <begin position="303"/>
        <end position="323"/>
    </location>
</feature>
<feature type="transmembrane region" description="Helical" evidence="1">
    <location>
        <begin position="155"/>
        <end position="179"/>
    </location>
</feature>
<proteinExistence type="predicted"/>
<evidence type="ECO:0008006" key="4">
    <source>
        <dbReference type="Google" id="ProtNLM"/>
    </source>
</evidence>
<dbReference type="Proteomes" id="UP000015104">
    <property type="component" value="Unassembled WGS sequence"/>
</dbReference>
<feature type="transmembrane region" description="Helical" evidence="1">
    <location>
        <begin position="199"/>
        <end position="219"/>
    </location>
</feature>
<reference evidence="2" key="2">
    <citation type="submission" date="2015-06" db="UniProtKB">
        <authorList>
            <consortium name="EnsemblMetazoa"/>
        </authorList>
    </citation>
    <scope>IDENTIFICATION</scope>
</reference>
<dbReference type="EnsemblMetazoa" id="tetur19g03411.1">
    <property type="protein sequence ID" value="tetur19g03411.1"/>
    <property type="gene ID" value="tetur19g03411"/>
</dbReference>
<evidence type="ECO:0000313" key="3">
    <source>
        <dbReference type="Proteomes" id="UP000015104"/>
    </source>
</evidence>
<dbReference type="EMBL" id="CAEY01000422">
    <property type="status" value="NOT_ANNOTATED_CDS"/>
    <property type="molecule type" value="Genomic_DNA"/>
</dbReference>
<dbReference type="AlphaFoldDB" id="T1KSJ7"/>
<organism evidence="2 3">
    <name type="scientific">Tetranychus urticae</name>
    <name type="common">Two-spotted spider mite</name>
    <dbReference type="NCBI Taxonomy" id="32264"/>
    <lineage>
        <taxon>Eukaryota</taxon>
        <taxon>Metazoa</taxon>
        <taxon>Ecdysozoa</taxon>
        <taxon>Arthropoda</taxon>
        <taxon>Chelicerata</taxon>
        <taxon>Arachnida</taxon>
        <taxon>Acari</taxon>
        <taxon>Acariformes</taxon>
        <taxon>Trombidiformes</taxon>
        <taxon>Prostigmata</taxon>
        <taxon>Eleutherengona</taxon>
        <taxon>Raphignathae</taxon>
        <taxon>Tetranychoidea</taxon>
        <taxon>Tetranychidae</taxon>
        <taxon>Tetranychus</taxon>
    </lineage>
</organism>
<keyword evidence="1" id="KW-1133">Transmembrane helix</keyword>
<keyword evidence="3" id="KW-1185">Reference proteome</keyword>